<evidence type="ECO:0000313" key="2">
    <source>
        <dbReference type="EMBL" id="KPA76475.1"/>
    </source>
</evidence>
<feature type="compositionally biased region" description="Gly residues" evidence="1">
    <location>
        <begin position="1301"/>
        <end position="1310"/>
    </location>
</feature>
<feature type="compositionally biased region" description="Low complexity" evidence="1">
    <location>
        <begin position="1368"/>
        <end position="1384"/>
    </location>
</feature>
<organism evidence="2 3">
    <name type="scientific">Leptomonas pyrrhocoris</name>
    <name type="common">Firebug parasite</name>
    <dbReference type="NCBI Taxonomy" id="157538"/>
    <lineage>
        <taxon>Eukaryota</taxon>
        <taxon>Discoba</taxon>
        <taxon>Euglenozoa</taxon>
        <taxon>Kinetoplastea</taxon>
        <taxon>Metakinetoplastina</taxon>
        <taxon>Trypanosomatida</taxon>
        <taxon>Trypanosomatidae</taxon>
        <taxon>Leishmaniinae</taxon>
        <taxon>Leptomonas</taxon>
    </lineage>
</organism>
<name>A0A0M9FUQ4_LEPPY</name>
<feature type="compositionally biased region" description="Low complexity" evidence="1">
    <location>
        <begin position="2022"/>
        <end position="2038"/>
    </location>
</feature>
<feature type="region of interest" description="Disordered" evidence="1">
    <location>
        <begin position="1"/>
        <end position="148"/>
    </location>
</feature>
<feature type="region of interest" description="Disordered" evidence="1">
    <location>
        <begin position="556"/>
        <end position="584"/>
    </location>
</feature>
<gene>
    <name evidence="2" type="ORF">ABB37_07786</name>
</gene>
<feature type="region of interest" description="Disordered" evidence="1">
    <location>
        <begin position="694"/>
        <end position="816"/>
    </location>
</feature>
<feature type="region of interest" description="Disordered" evidence="1">
    <location>
        <begin position="196"/>
        <end position="260"/>
    </location>
</feature>
<feature type="compositionally biased region" description="Low complexity" evidence="1">
    <location>
        <begin position="1709"/>
        <end position="1725"/>
    </location>
</feature>
<feature type="region of interest" description="Disordered" evidence="1">
    <location>
        <begin position="1052"/>
        <end position="1071"/>
    </location>
</feature>
<dbReference type="GeneID" id="26908071"/>
<feature type="compositionally biased region" description="Low complexity" evidence="1">
    <location>
        <begin position="1311"/>
        <end position="1328"/>
    </location>
</feature>
<feature type="compositionally biased region" description="Polar residues" evidence="1">
    <location>
        <begin position="203"/>
        <end position="224"/>
    </location>
</feature>
<feature type="region of interest" description="Disordered" evidence="1">
    <location>
        <begin position="1446"/>
        <end position="1577"/>
    </location>
</feature>
<feature type="region of interest" description="Disordered" evidence="1">
    <location>
        <begin position="423"/>
        <end position="460"/>
    </location>
</feature>
<dbReference type="RefSeq" id="XP_015654914.1">
    <property type="nucleotide sequence ID" value="XM_015806550.1"/>
</dbReference>
<comment type="caution">
    <text evidence="2">The sequence shown here is derived from an EMBL/GenBank/DDBJ whole genome shotgun (WGS) entry which is preliminary data.</text>
</comment>
<feature type="compositionally biased region" description="Low complexity" evidence="1">
    <location>
        <begin position="694"/>
        <end position="708"/>
    </location>
</feature>
<feature type="region of interest" description="Disordered" evidence="1">
    <location>
        <begin position="998"/>
        <end position="1026"/>
    </location>
</feature>
<feature type="region of interest" description="Disordered" evidence="1">
    <location>
        <begin position="1622"/>
        <end position="1660"/>
    </location>
</feature>
<feature type="compositionally biased region" description="Low complexity" evidence="1">
    <location>
        <begin position="1561"/>
        <end position="1575"/>
    </location>
</feature>
<feature type="compositionally biased region" description="Polar residues" evidence="1">
    <location>
        <begin position="2146"/>
        <end position="2158"/>
    </location>
</feature>
<accession>A0A0M9FUQ4</accession>
<feature type="compositionally biased region" description="Low complexity" evidence="1">
    <location>
        <begin position="2607"/>
        <end position="2620"/>
    </location>
</feature>
<feature type="region of interest" description="Disordered" evidence="1">
    <location>
        <begin position="2119"/>
        <end position="2159"/>
    </location>
</feature>
<dbReference type="OMA" id="PMAYLDN"/>
<evidence type="ECO:0000313" key="3">
    <source>
        <dbReference type="Proteomes" id="UP000037923"/>
    </source>
</evidence>
<feature type="compositionally biased region" description="Polar residues" evidence="1">
    <location>
        <begin position="869"/>
        <end position="879"/>
    </location>
</feature>
<feature type="compositionally biased region" description="Polar residues" evidence="1">
    <location>
        <begin position="764"/>
        <end position="782"/>
    </location>
</feature>
<feature type="compositionally biased region" description="Polar residues" evidence="1">
    <location>
        <begin position="1112"/>
        <end position="1123"/>
    </location>
</feature>
<feature type="region of interest" description="Disordered" evidence="1">
    <location>
        <begin position="2453"/>
        <end position="2484"/>
    </location>
</feature>
<feature type="region of interest" description="Disordered" evidence="1">
    <location>
        <begin position="2022"/>
        <end position="2053"/>
    </location>
</feature>
<feature type="region of interest" description="Disordered" evidence="1">
    <location>
        <begin position="869"/>
        <end position="950"/>
    </location>
</feature>
<dbReference type="EMBL" id="LGTL01000020">
    <property type="protein sequence ID" value="KPA76475.1"/>
    <property type="molecule type" value="Genomic_DNA"/>
</dbReference>
<feature type="compositionally biased region" description="Acidic residues" evidence="1">
    <location>
        <begin position="2457"/>
        <end position="2470"/>
    </location>
</feature>
<dbReference type="VEuPathDB" id="TriTrypDB:LpyrH10_20_1090"/>
<feature type="compositionally biased region" description="Low complexity" evidence="1">
    <location>
        <begin position="23"/>
        <end position="39"/>
    </location>
</feature>
<feature type="compositionally biased region" description="Low complexity" evidence="1">
    <location>
        <begin position="1277"/>
        <end position="1289"/>
    </location>
</feature>
<feature type="region of interest" description="Disordered" evidence="1">
    <location>
        <begin position="1353"/>
        <end position="1384"/>
    </location>
</feature>
<feature type="compositionally biased region" description="Low complexity" evidence="1">
    <location>
        <begin position="570"/>
        <end position="583"/>
    </location>
</feature>
<dbReference type="Proteomes" id="UP000037923">
    <property type="component" value="Unassembled WGS sequence"/>
</dbReference>
<feature type="region of interest" description="Disordered" evidence="1">
    <location>
        <begin position="1078"/>
        <end position="1139"/>
    </location>
</feature>
<feature type="compositionally biased region" description="Polar residues" evidence="1">
    <location>
        <begin position="2643"/>
        <end position="2657"/>
    </location>
</feature>
<feature type="compositionally biased region" description="Basic and acidic residues" evidence="1">
    <location>
        <begin position="1640"/>
        <end position="1655"/>
    </location>
</feature>
<feature type="compositionally biased region" description="Low complexity" evidence="1">
    <location>
        <begin position="1488"/>
        <end position="1508"/>
    </location>
</feature>
<reference evidence="2 3" key="1">
    <citation type="submission" date="2015-07" db="EMBL/GenBank/DDBJ databases">
        <title>High-quality genome of monoxenous trypanosomatid Leptomonas pyrrhocoris.</title>
        <authorList>
            <person name="Flegontov P."/>
            <person name="Butenko A."/>
            <person name="Firsov S."/>
            <person name="Vlcek C."/>
            <person name="Logacheva M.D."/>
            <person name="Field M."/>
            <person name="Filatov D."/>
            <person name="Flegontova O."/>
            <person name="Gerasimov E."/>
            <person name="Jackson A.P."/>
            <person name="Kelly S."/>
            <person name="Opperdoes F."/>
            <person name="O'Reilly A."/>
            <person name="Votypka J."/>
            <person name="Yurchenko V."/>
            <person name="Lukes J."/>
        </authorList>
    </citation>
    <scope>NUCLEOTIDE SEQUENCE [LARGE SCALE GENOMIC DNA]</scope>
    <source>
        <strain evidence="2">H10</strain>
    </source>
</reference>
<feature type="region of interest" description="Disordered" evidence="1">
    <location>
        <begin position="1253"/>
        <end position="1334"/>
    </location>
</feature>
<feature type="compositionally biased region" description="Low complexity" evidence="1">
    <location>
        <begin position="1446"/>
        <end position="1461"/>
    </location>
</feature>
<keyword evidence="3" id="KW-1185">Reference proteome</keyword>
<protein>
    <submittedName>
        <fullName evidence="2">Uncharacterized protein</fullName>
    </submittedName>
</protein>
<feature type="compositionally biased region" description="Polar residues" evidence="1">
    <location>
        <begin position="47"/>
        <end position="69"/>
    </location>
</feature>
<feature type="compositionally biased region" description="Low complexity" evidence="1">
    <location>
        <begin position="896"/>
        <end position="906"/>
    </location>
</feature>
<proteinExistence type="predicted"/>
<feature type="compositionally biased region" description="Low complexity" evidence="1">
    <location>
        <begin position="792"/>
        <end position="808"/>
    </location>
</feature>
<sequence>MKRNSVTVHPAPRSFEELKLERSGAGNTANNGSSNNSHSVHPEDETAGSTVEATSPRSCTDGPQPSHSSPVFDENMASSAAATAALRRSNGGVRHRYDTGDDDEAVVVSAPHSLSRDAGVPLAPAQSEASKGSPTSGGGGGEGTAHEARRVGNAHGIDLSKSPTTAALAAGARAAGAAQPFFFSLKLPSAPTTHIGAARTAPHQATTSLDNSTSFDSPYGNTTAAGERRDDRLGGHAWTASVGSPHRLDGAAGTTPRIPSAPSAFTAAAAAAAAAGEGDHKGTVSIDSQSSPAFFPRDVGPLPATRTRARNRLPSGTHIGRRPRSVANRRTGDTASPALALDLLDSTDNVNLLSSTVYYGSPAANALDTAGAAAGGGGGGTAGRGAPTPTSIPRPRGSYVAMGGQGVGVGGGGGRGAGHARGDVLLPGGTRTAAAVPHRRRADPSPAPSRPPRARKGAAVMRATNNSATTPGSPALCLTPAPTVSPSSPLHLELARTQMSSSGQSASEHCGVVKLVPSAVIPSASQQRPILSIPNSPGASSPVSGSLETRCLFTNDKDAATPTTGTNNRGVAAGGSAAKPPSGRLVGDAAALTPTPRTSIPSLRGVEVSTPLRQDYSKLAERYIQLCSAVGELPNEEWISGLQSTENESGQRPQRHNSKNFIAAGTFSGEAATGAADVKELDVTRMSSNVPVSTTAAAAAKQSTSTPRGAGGGARQRGSSTTAATPRARTPVASRAKSPGGGTVPSTTTTTTNAPAKRSGSVGRITTVNRASILGSSISQAHGTGAGHTPRTRGTTSGRSKATAATPTSVPPTPRETMADVYAQRISRYCAEHLYPYVDSMKHLQQQQQTLDEVLQAFLNIAASVMVPSASSHNDSNTAGEAPYKSSAPLPVNPAHLTSTNHTSVSHSHRGPVGSGKGVPAASSPVPSSLGTTPRKLSASRKSVPSPLPNTASAAAATAIVSRRSATTKAASLTDGLQNVQGAVVALLSVLADGTRLAHRPATNRPSPANEDELTSSKSQSFSKFAGPLPPMHAALVPLGAAMISQQSTVSGANTCGNNNNNNNVPSPADRSQTLAQLIPTPSPSSINEAVPGAPFPTVNGPASKREDAAQSPLSGTAHNRTPSTSALEGGTGGGASATMTTLCPPPIRFVDFVEAQERSIAVQLRGVCETVRAALGTPAVVVGSARTAAAAAKPMKNAVSAAEETPAGSLVQLEHADMLDNPFFVPNKYLQNLAATLASSDTNINGAHTDDEAAAETHTPKRPSQGDTSSVRKGTKPAATTTTKSAKTATKKAKSAKSSGGLGGGGGSISGDTTTTTAGSVTGRSSAESTPRHRASLGAFAPLFTVQLSTEDAAPSENDNTEPQRRSISSSSTENNTTTGVSGNSAAETFVLHCIQPTTAAATGLTPRRSVDGDVASGRQNSLQYTVTDLAAASAASIASNTAAASSSSSLLSATTAEKSAGGKTSKRAKSAGVSNRGGGAGQRSKSSGASTRVGTATTTTASAATVAGGGGAASSSDTPRTALVAPWLTPQGGRGSNASGASSSGKKPRKKSGTVVLNSTLSGSTGGLSSTSTASVAHTRLSAHGHRHTQTTTAAQVERQRQLATAWKMWNALEHRFVSSRKASGATRPSTPDVAADGEEKEKEKEKEERECAVEGDAAQQFSLRPCSASPIDTLSTSPRVRVAGAMTATADNSDASTDHTLKSEGATSYSTPPTAKASTAAATPAQGVVVEVPEVASTDGAARPGEEDPDAEMLVCGGKGKIPFESITHSPNQQLEGTISPSGTAVFGQQSAAVGGGDAEDEGDGNTGLSATCARIAENMSILSSGPCVPRRLDLEETTALPTQSDLPTESASQQSSATIAPHTLSVTMAQDEVLASASALTSAETLDHSAATPLRVTTVEEEKAAQHIVDWWVLVRERRRSVAQVRAAHAVANERQHRKVMEGRVRHFLLRCVCRLRLRRRARDAADVVETRRSSSSNKQKPIESVVSPFLATLSPTVAATSREKFLRSKEQRRALAAGGASAAVATPATSGSSLTSKDGKDSGGVGPIPPLPLVASGISTFAMGTYESDSSFTVAAIHRLLHAPPSLLHATCTVALHYPTHPPMAYLDNTTRAKSNEVVDEAERQQSEAPPAAEARLGAGASSTYASRSNGASTAPHERLWRMKGVCFVRLRDLREYPCGEYAARIPPRTVSAAMDGPSVSVAGVGVTPLDVTVNALVTSYRGGSRQQTSATTLFIPATMRYDSVVDPDELHHRKPVSKSFLRPFEQWGMAYHLNSRVFCAAAIYAWQLIFSHTPFDDAKQRELPTREERQVRLERVADRNDIILDCYGVRSEREWMREATKDLSFVGQIYVPHYPDDDPAQEKECRCNYDFVKDFLFQCFPNINKLSEIPDFLVGAGIYFVLKEVFHMSKDAPLTRRLQKYVPHILVKAGEDYLHAITPASSPLYAGADDVGSDEDADEDENDADAGPPLGRAITVTSAAPTSLATPRATDYGKGGNGLSGLQRAALNRYEQLRQLYHLSYGMLDEEERAACAWGGVPLRDKIAVIQAPALSLRPPSGTTLPDNDKIKSLANDDRYASEEAAFITTPMRRFMAHSGAGPVTPLRATPTTTALSSAFNTPAAMREGPRRRGSSSNNSVGTAAANNRSTSAPAPSSPKHTLPPRESDIQLAHVPHRLLRSSAADAQFVREFAEEVSKSVRRIVDSVAGCANDLSLNATDLPAALTAAADVHDALDIAYPDHFLVKLSEMLAFELYGLKLSLGSCEDLDSTTS</sequence>
<evidence type="ECO:0000256" key="1">
    <source>
        <dbReference type="SAM" id="MobiDB-lite"/>
    </source>
</evidence>
<feature type="region of interest" description="Disordered" evidence="1">
    <location>
        <begin position="1690"/>
        <end position="1725"/>
    </location>
</feature>
<feature type="compositionally biased region" description="Low complexity" evidence="1">
    <location>
        <begin position="716"/>
        <end position="752"/>
    </location>
</feature>
<feature type="compositionally biased region" description="Low complexity" evidence="1">
    <location>
        <begin position="919"/>
        <end position="929"/>
    </location>
</feature>
<feature type="compositionally biased region" description="Basic and acidic residues" evidence="1">
    <location>
        <begin position="2119"/>
        <end position="2131"/>
    </location>
</feature>
<dbReference type="OrthoDB" id="266920at2759"/>
<feature type="region of interest" description="Disordered" evidence="1">
    <location>
        <begin position="280"/>
        <end position="331"/>
    </location>
</feature>
<feature type="region of interest" description="Disordered" evidence="1">
    <location>
        <begin position="2601"/>
        <end position="2668"/>
    </location>
</feature>
<feature type="compositionally biased region" description="Low complexity" evidence="1">
    <location>
        <begin position="1538"/>
        <end position="1547"/>
    </location>
</feature>